<dbReference type="RefSeq" id="WP_074667336.1">
    <property type="nucleotide sequence ID" value="NZ_FNNH01000027.1"/>
</dbReference>
<name>A0A1H2W9J2_9PROT</name>
<sequence length="80" mass="9302">MDQTKTQTGKYDWVVFLCNGTALSATEILQRYAMRWAVEVYFKKAKQPLARIAERAKQPLRRLYHIHSFGSYPILPAGDR</sequence>
<gene>
    <name evidence="1" type="ORF">SAMN05421882_102730</name>
</gene>
<evidence type="ECO:0000313" key="1">
    <source>
        <dbReference type="EMBL" id="SDW77312.1"/>
    </source>
</evidence>
<evidence type="ECO:0008006" key="3">
    <source>
        <dbReference type="Google" id="ProtNLM"/>
    </source>
</evidence>
<proteinExistence type="predicted"/>
<accession>A0A1H2W9J2</accession>
<dbReference type="EMBL" id="FNNH01000027">
    <property type="protein sequence ID" value="SDW77312.1"/>
    <property type="molecule type" value="Genomic_DNA"/>
</dbReference>
<dbReference type="AlphaFoldDB" id="A0A1H2W9J2"/>
<dbReference type="InterPro" id="IPR012337">
    <property type="entry name" value="RNaseH-like_sf"/>
</dbReference>
<dbReference type="Proteomes" id="UP000183454">
    <property type="component" value="Unassembled WGS sequence"/>
</dbReference>
<dbReference type="SUPFAM" id="SSF53098">
    <property type="entry name" value="Ribonuclease H-like"/>
    <property type="match status" value="1"/>
</dbReference>
<organism evidence="1 2">
    <name type="scientific">Nitrosomonas communis</name>
    <dbReference type="NCBI Taxonomy" id="44574"/>
    <lineage>
        <taxon>Bacteria</taxon>
        <taxon>Pseudomonadati</taxon>
        <taxon>Pseudomonadota</taxon>
        <taxon>Betaproteobacteria</taxon>
        <taxon>Nitrosomonadales</taxon>
        <taxon>Nitrosomonadaceae</taxon>
        <taxon>Nitrosomonas</taxon>
    </lineage>
</organism>
<evidence type="ECO:0000313" key="2">
    <source>
        <dbReference type="Proteomes" id="UP000183454"/>
    </source>
</evidence>
<reference evidence="1 2" key="1">
    <citation type="submission" date="2016-10" db="EMBL/GenBank/DDBJ databases">
        <authorList>
            <person name="de Groot N.N."/>
        </authorList>
    </citation>
    <scope>NUCLEOTIDE SEQUENCE [LARGE SCALE GENOMIC DNA]</scope>
    <source>
        <strain evidence="1 2">Nm110</strain>
    </source>
</reference>
<protein>
    <recommendedName>
        <fullName evidence="3">Transposase IS4-like domain-containing protein</fullName>
    </recommendedName>
</protein>